<dbReference type="RefSeq" id="WP_204963045.1">
    <property type="nucleotide sequence ID" value="NZ_BAAAUR010000008.1"/>
</dbReference>
<dbReference type="Proteomes" id="UP001142291">
    <property type="component" value="Unassembled WGS sequence"/>
</dbReference>
<keyword evidence="3" id="KW-1185">Reference proteome</keyword>
<name>A0A9W6HJY2_9MICO</name>
<keyword evidence="1" id="KW-0812">Transmembrane</keyword>
<reference evidence="2" key="2">
    <citation type="submission" date="2023-01" db="EMBL/GenBank/DDBJ databases">
        <authorList>
            <person name="Sun Q."/>
            <person name="Evtushenko L."/>
        </authorList>
    </citation>
    <scope>NUCLEOTIDE SEQUENCE</scope>
    <source>
        <strain evidence="2">VKM Ac-1940</strain>
    </source>
</reference>
<keyword evidence="1" id="KW-1133">Transmembrane helix</keyword>
<gene>
    <name evidence="2" type="ORF">GCM10017591_06270</name>
</gene>
<dbReference type="AlphaFoldDB" id="A0A9W6HJY2"/>
<evidence type="ECO:0000256" key="1">
    <source>
        <dbReference type="SAM" id="Phobius"/>
    </source>
</evidence>
<keyword evidence="1" id="KW-0472">Membrane</keyword>
<reference evidence="2" key="1">
    <citation type="journal article" date="2014" name="Int. J. Syst. Evol. Microbiol.">
        <title>Complete genome sequence of Corynebacterium casei LMG S-19264T (=DSM 44701T), isolated from a smear-ripened cheese.</title>
        <authorList>
            <consortium name="US DOE Joint Genome Institute (JGI-PGF)"/>
            <person name="Walter F."/>
            <person name="Albersmeier A."/>
            <person name="Kalinowski J."/>
            <person name="Ruckert C."/>
        </authorList>
    </citation>
    <scope>NUCLEOTIDE SEQUENCE</scope>
    <source>
        <strain evidence="2">VKM Ac-1940</strain>
    </source>
</reference>
<feature type="transmembrane region" description="Helical" evidence="1">
    <location>
        <begin position="43"/>
        <end position="67"/>
    </location>
</feature>
<comment type="caution">
    <text evidence="2">The sequence shown here is derived from an EMBL/GenBank/DDBJ whole genome shotgun (WGS) entry which is preliminary data.</text>
</comment>
<feature type="transmembrane region" description="Helical" evidence="1">
    <location>
        <begin position="135"/>
        <end position="159"/>
    </location>
</feature>
<sequence length="187" mass="18508">MTPHLLALAPAAVGLCCLAADRRRARVREVAAGLVMMIAMIDSAVGHLVPLVWWVALLLATTMALAASHRRSRLAHGAGSGPVRGTEATMVAHAAGGMVVMAALLLAMAAGGAAASTGSGLGVAAHAHGGSGVGASAAEIGVLGVTLAGVYVVASLVVIARSRSRLDRGQYAAMAVSAGMMAWGLVL</sequence>
<accession>A0A9W6HJY2</accession>
<dbReference type="EMBL" id="BSER01000002">
    <property type="protein sequence ID" value="GLJ94566.1"/>
    <property type="molecule type" value="Genomic_DNA"/>
</dbReference>
<evidence type="ECO:0000313" key="3">
    <source>
        <dbReference type="Proteomes" id="UP001142291"/>
    </source>
</evidence>
<evidence type="ECO:0000313" key="2">
    <source>
        <dbReference type="EMBL" id="GLJ94566.1"/>
    </source>
</evidence>
<proteinExistence type="predicted"/>
<feature type="transmembrane region" description="Helical" evidence="1">
    <location>
        <begin position="88"/>
        <end position="115"/>
    </location>
</feature>
<protein>
    <submittedName>
        <fullName evidence="2">Uncharacterized protein</fullName>
    </submittedName>
</protein>
<organism evidence="2 3">
    <name type="scientific">Microbacterium dextranolyticum</name>
    <dbReference type="NCBI Taxonomy" id="36806"/>
    <lineage>
        <taxon>Bacteria</taxon>
        <taxon>Bacillati</taxon>
        <taxon>Actinomycetota</taxon>
        <taxon>Actinomycetes</taxon>
        <taxon>Micrococcales</taxon>
        <taxon>Microbacteriaceae</taxon>
        <taxon>Microbacterium</taxon>
    </lineage>
</organism>